<keyword evidence="10" id="KW-0812">Transmembrane</keyword>
<sequence length="595" mass="66029">METKLSSLALLDFASTTSPTIPLLSFLPVLILCLLLAFINPTRRVKLPGPTGLPLVGNLFQLRSGHARALARWTNEYGGIFRLALGEREAIVINTYADVNKTLVQQGAAFQSRPEFKLWHGAFTKALAVDAPSTIGTAPFSEEISKYRRLLAAQTTVAGLKRFNHFTARRCFSLVHLLSKSAKSGIPQDLGFHFWTTAIGISVDTFFGRTFEDDVTRLIADLSIKTFRQRSLGTPIHDHVPLVAAAERLALIVATPLHFVLRRLEWASWMDSIYRAEAYAKKLRDVEVGCCTRLLQDLHRRLDAGDPTPCQMGDILRLNGALTPNDELRLTTTVFASGMGVGTNLTWLAALLAGHPEMQENAYRAIEEVYGGEVPDPLDTDRVEYIKALGMEAGRYFASIRLGFPRETYEDVVVDGVLIPKSVLVAYNAYQINRDPQRYDFAEDFLPERWTDGRYGRTDVKQAKVGVPHLNHGAGRRMCMGVPNVNKMLYANLVLLLHFFKLERGPLDDTTIGTVFPAARAVGEASLSVNPIDDQVSACDPQALPLAAGIKLTVRDPDALDRWLADGHRELDQWEGPSLLDTPSPMFNFKEWTVG</sequence>
<dbReference type="Proteomes" id="UP001215598">
    <property type="component" value="Unassembled WGS sequence"/>
</dbReference>
<accession>A0AAD7IT10</accession>
<organism evidence="11 12">
    <name type="scientific">Mycena metata</name>
    <dbReference type="NCBI Taxonomy" id="1033252"/>
    <lineage>
        <taxon>Eukaryota</taxon>
        <taxon>Fungi</taxon>
        <taxon>Dikarya</taxon>
        <taxon>Basidiomycota</taxon>
        <taxon>Agaricomycotina</taxon>
        <taxon>Agaricomycetes</taxon>
        <taxon>Agaricomycetidae</taxon>
        <taxon>Agaricales</taxon>
        <taxon>Marasmiineae</taxon>
        <taxon>Mycenaceae</taxon>
        <taxon>Mycena</taxon>
    </lineage>
</organism>
<evidence type="ECO:0000313" key="12">
    <source>
        <dbReference type="Proteomes" id="UP001215598"/>
    </source>
</evidence>
<evidence type="ECO:0000256" key="5">
    <source>
        <dbReference type="ARBA" id="ARBA00022723"/>
    </source>
</evidence>
<reference evidence="11" key="1">
    <citation type="submission" date="2023-03" db="EMBL/GenBank/DDBJ databases">
        <title>Massive genome expansion in bonnet fungi (Mycena s.s.) driven by repeated elements and novel gene families across ecological guilds.</title>
        <authorList>
            <consortium name="Lawrence Berkeley National Laboratory"/>
            <person name="Harder C.B."/>
            <person name="Miyauchi S."/>
            <person name="Viragh M."/>
            <person name="Kuo A."/>
            <person name="Thoen E."/>
            <person name="Andreopoulos B."/>
            <person name="Lu D."/>
            <person name="Skrede I."/>
            <person name="Drula E."/>
            <person name="Henrissat B."/>
            <person name="Morin E."/>
            <person name="Kohler A."/>
            <person name="Barry K."/>
            <person name="LaButti K."/>
            <person name="Morin E."/>
            <person name="Salamov A."/>
            <person name="Lipzen A."/>
            <person name="Mereny Z."/>
            <person name="Hegedus B."/>
            <person name="Baldrian P."/>
            <person name="Stursova M."/>
            <person name="Weitz H."/>
            <person name="Taylor A."/>
            <person name="Grigoriev I.V."/>
            <person name="Nagy L.G."/>
            <person name="Martin F."/>
            <person name="Kauserud H."/>
        </authorList>
    </citation>
    <scope>NUCLEOTIDE SEQUENCE</scope>
    <source>
        <strain evidence="11">CBHHK182m</strain>
    </source>
</reference>
<evidence type="ECO:0000256" key="4">
    <source>
        <dbReference type="ARBA" id="ARBA00022617"/>
    </source>
</evidence>
<dbReference type="InterPro" id="IPR036396">
    <property type="entry name" value="Cyt_P450_sf"/>
</dbReference>
<keyword evidence="7 9" id="KW-0408">Iron</keyword>
<dbReference type="Gene3D" id="1.10.630.10">
    <property type="entry name" value="Cytochrome P450"/>
    <property type="match status" value="1"/>
</dbReference>
<dbReference type="GO" id="GO:0020037">
    <property type="term" value="F:heme binding"/>
    <property type="evidence" value="ECO:0007669"/>
    <property type="project" value="InterPro"/>
</dbReference>
<keyword evidence="10" id="KW-1133">Transmembrane helix</keyword>
<dbReference type="Pfam" id="PF00067">
    <property type="entry name" value="p450"/>
    <property type="match status" value="1"/>
</dbReference>
<comment type="cofactor">
    <cofactor evidence="1 9">
        <name>heme</name>
        <dbReference type="ChEBI" id="CHEBI:30413"/>
    </cofactor>
</comment>
<dbReference type="PANTHER" id="PTHR46300">
    <property type="entry name" value="P450, PUTATIVE (EUROFUNG)-RELATED-RELATED"/>
    <property type="match status" value="1"/>
</dbReference>
<keyword evidence="8" id="KW-0503">Monooxygenase</keyword>
<evidence type="ECO:0000256" key="2">
    <source>
        <dbReference type="ARBA" id="ARBA00005179"/>
    </source>
</evidence>
<comment type="pathway">
    <text evidence="2">Secondary metabolite biosynthesis.</text>
</comment>
<feature type="transmembrane region" description="Helical" evidence="10">
    <location>
        <begin position="20"/>
        <end position="39"/>
    </location>
</feature>
<gene>
    <name evidence="11" type="ORF">B0H16DRAFT_1374353</name>
</gene>
<dbReference type="GO" id="GO:0005506">
    <property type="term" value="F:iron ion binding"/>
    <property type="evidence" value="ECO:0007669"/>
    <property type="project" value="InterPro"/>
</dbReference>
<keyword evidence="10" id="KW-0472">Membrane</keyword>
<keyword evidence="4 9" id="KW-0349">Heme</keyword>
<dbReference type="EMBL" id="JARKIB010000067">
    <property type="protein sequence ID" value="KAJ7749897.1"/>
    <property type="molecule type" value="Genomic_DNA"/>
</dbReference>
<keyword evidence="6" id="KW-0560">Oxidoreductase</keyword>
<evidence type="ECO:0000313" key="11">
    <source>
        <dbReference type="EMBL" id="KAJ7749897.1"/>
    </source>
</evidence>
<evidence type="ECO:0000256" key="3">
    <source>
        <dbReference type="ARBA" id="ARBA00010617"/>
    </source>
</evidence>
<evidence type="ECO:0000256" key="1">
    <source>
        <dbReference type="ARBA" id="ARBA00001971"/>
    </source>
</evidence>
<dbReference type="PRINTS" id="PR00463">
    <property type="entry name" value="EP450I"/>
</dbReference>
<proteinExistence type="inferred from homology"/>
<dbReference type="AlphaFoldDB" id="A0AAD7IT10"/>
<dbReference type="SUPFAM" id="SSF48264">
    <property type="entry name" value="Cytochrome P450"/>
    <property type="match status" value="1"/>
</dbReference>
<evidence type="ECO:0000256" key="6">
    <source>
        <dbReference type="ARBA" id="ARBA00023002"/>
    </source>
</evidence>
<dbReference type="GO" id="GO:0004497">
    <property type="term" value="F:monooxygenase activity"/>
    <property type="evidence" value="ECO:0007669"/>
    <property type="project" value="UniProtKB-KW"/>
</dbReference>
<name>A0AAD7IT10_9AGAR</name>
<protein>
    <submittedName>
        <fullName evidence="11">Cytochrome P450 phenylacetate 2-hydroxylase</fullName>
    </submittedName>
</protein>
<dbReference type="InterPro" id="IPR002401">
    <property type="entry name" value="Cyt_P450_E_grp-I"/>
</dbReference>
<comment type="caution">
    <text evidence="11">The sequence shown here is derived from an EMBL/GenBank/DDBJ whole genome shotgun (WGS) entry which is preliminary data.</text>
</comment>
<evidence type="ECO:0000256" key="7">
    <source>
        <dbReference type="ARBA" id="ARBA00023004"/>
    </source>
</evidence>
<keyword evidence="12" id="KW-1185">Reference proteome</keyword>
<comment type="similarity">
    <text evidence="3">Belongs to the cytochrome P450 family.</text>
</comment>
<evidence type="ECO:0000256" key="10">
    <source>
        <dbReference type="SAM" id="Phobius"/>
    </source>
</evidence>
<dbReference type="InterPro" id="IPR050364">
    <property type="entry name" value="Cytochrome_P450_fung"/>
</dbReference>
<evidence type="ECO:0000256" key="8">
    <source>
        <dbReference type="ARBA" id="ARBA00023033"/>
    </source>
</evidence>
<dbReference type="InterPro" id="IPR001128">
    <property type="entry name" value="Cyt_P450"/>
</dbReference>
<keyword evidence="5 9" id="KW-0479">Metal-binding</keyword>
<evidence type="ECO:0000256" key="9">
    <source>
        <dbReference type="PIRSR" id="PIRSR602401-1"/>
    </source>
</evidence>
<feature type="binding site" description="axial binding residue" evidence="9">
    <location>
        <position position="479"/>
    </location>
    <ligand>
        <name>heme</name>
        <dbReference type="ChEBI" id="CHEBI:30413"/>
    </ligand>
    <ligandPart>
        <name>Fe</name>
        <dbReference type="ChEBI" id="CHEBI:18248"/>
    </ligandPart>
</feature>
<dbReference type="GO" id="GO:0016705">
    <property type="term" value="F:oxidoreductase activity, acting on paired donors, with incorporation or reduction of molecular oxygen"/>
    <property type="evidence" value="ECO:0007669"/>
    <property type="project" value="InterPro"/>
</dbReference>